<gene>
    <name evidence="1" type="ORF">TorRG33x02_125640</name>
</gene>
<dbReference type="OrthoDB" id="10301047at2759"/>
<keyword evidence="2" id="KW-1185">Reference proteome</keyword>
<sequence>MSAATVGSPYESELTKIQMPTEKNMLSAYRAEMNGSASLFSSAPARPFSLHQVILLIDQEITPN</sequence>
<name>A0A2P5F1R1_TREOI</name>
<organism evidence="1 2">
    <name type="scientific">Trema orientale</name>
    <name type="common">Charcoal tree</name>
    <name type="synonym">Celtis orientalis</name>
    <dbReference type="NCBI Taxonomy" id="63057"/>
    <lineage>
        <taxon>Eukaryota</taxon>
        <taxon>Viridiplantae</taxon>
        <taxon>Streptophyta</taxon>
        <taxon>Embryophyta</taxon>
        <taxon>Tracheophyta</taxon>
        <taxon>Spermatophyta</taxon>
        <taxon>Magnoliopsida</taxon>
        <taxon>eudicotyledons</taxon>
        <taxon>Gunneridae</taxon>
        <taxon>Pentapetalae</taxon>
        <taxon>rosids</taxon>
        <taxon>fabids</taxon>
        <taxon>Rosales</taxon>
        <taxon>Cannabaceae</taxon>
        <taxon>Trema</taxon>
    </lineage>
</organism>
<protein>
    <submittedName>
        <fullName evidence="1">Uncharacterized protein</fullName>
    </submittedName>
</protein>
<evidence type="ECO:0000313" key="1">
    <source>
        <dbReference type="EMBL" id="PON91733.1"/>
    </source>
</evidence>
<comment type="caution">
    <text evidence="1">The sequence shown here is derived from an EMBL/GenBank/DDBJ whole genome shotgun (WGS) entry which is preliminary data.</text>
</comment>
<dbReference type="AlphaFoldDB" id="A0A2P5F1R1"/>
<proteinExistence type="predicted"/>
<accession>A0A2P5F1R1</accession>
<dbReference type="InParanoid" id="A0A2P5F1R1"/>
<dbReference type="Proteomes" id="UP000237000">
    <property type="component" value="Unassembled WGS sequence"/>
</dbReference>
<evidence type="ECO:0000313" key="2">
    <source>
        <dbReference type="Proteomes" id="UP000237000"/>
    </source>
</evidence>
<reference evidence="2" key="1">
    <citation type="submission" date="2016-06" db="EMBL/GenBank/DDBJ databases">
        <title>Parallel loss of symbiosis genes in relatives of nitrogen-fixing non-legume Parasponia.</title>
        <authorList>
            <person name="Van Velzen R."/>
            <person name="Holmer R."/>
            <person name="Bu F."/>
            <person name="Rutten L."/>
            <person name="Van Zeijl A."/>
            <person name="Liu W."/>
            <person name="Santuari L."/>
            <person name="Cao Q."/>
            <person name="Sharma T."/>
            <person name="Shen D."/>
            <person name="Roswanjaya Y."/>
            <person name="Wardhani T."/>
            <person name="Kalhor M.S."/>
            <person name="Jansen J."/>
            <person name="Van den Hoogen J."/>
            <person name="Gungor B."/>
            <person name="Hartog M."/>
            <person name="Hontelez J."/>
            <person name="Verver J."/>
            <person name="Yang W.-C."/>
            <person name="Schijlen E."/>
            <person name="Repin R."/>
            <person name="Schilthuizen M."/>
            <person name="Schranz E."/>
            <person name="Heidstra R."/>
            <person name="Miyata K."/>
            <person name="Fedorova E."/>
            <person name="Kohlen W."/>
            <person name="Bisseling T."/>
            <person name="Smit S."/>
            <person name="Geurts R."/>
        </authorList>
    </citation>
    <scope>NUCLEOTIDE SEQUENCE [LARGE SCALE GENOMIC DNA]</scope>
    <source>
        <strain evidence="2">cv. RG33-2</strain>
    </source>
</reference>
<dbReference type="EMBL" id="JXTC01000072">
    <property type="protein sequence ID" value="PON91733.1"/>
    <property type="molecule type" value="Genomic_DNA"/>
</dbReference>